<dbReference type="InterPro" id="IPR010998">
    <property type="entry name" value="Integrase_recombinase_N"/>
</dbReference>
<keyword evidence="1" id="KW-0238">DNA-binding</keyword>
<proteinExistence type="predicted"/>
<name>A0A8H8QRK5_9BASI</name>
<evidence type="ECO:0000313" key="2">
    <source>
        <dbReference type="EMBL" id="SYW81454.1"/>
    </source>
</evidence>
<dbReference type="EMBL" id="ULHB01000098">
    <property type="protein sequence ID" value="SYW81454.1"/>
    <property type="molecule type" value="Genomic_DNA"/>
</dbReference>
<sequence>MPWLQPPPRMPALPAQASDDTMSNACWQGYHPPSPQEGNLMKDICFLEALAVLEALRHFSPLWAGPRRVVVHVDNANIEYGLHKGSICNPQTQVLFQAIFALCLWQHIDLIPICISSKANLPPSFLGTSGLSTAVTFLLWNGLATSTRARSTPVCSNFTTFASSRCCHPFLASETLLIEWVVAQHTTSKTYGSIKRDLTIIKSWHIDLGLSTVVFDSECLARVMWGLKRVVGDPLPITKLTLTLTLPLLRQLLCALPTVCPSRHNRQMFRAAFCLAFACFLCSGELTWEAQGTDNMLMVGSVSFATDKSFATVTILASKTDPFWQGATLTVPAVQLSTCAVSALNVVCRSWQSSAPLFILEGNRPFDRSSFVATLC</sequence>
<reference evidence="2" key="1">
    <citation type="submission" date="2018-08" db="EMBL/GenBank/DDBJ databases">
        <authorList>
            <person name="Guldener U."/>
        </authorList>
    </citation>
    <scope>NUCLEOTIDE SEQUENCE</scope>
    <source>
        <strain evidence="2">UB2</strain>
    </source>
</reference>
<gene>
    <name evidence="2" type="ORF">UBRO2_04324</name>
</gene>
<comment type="caution">
    <text evidence="2">The sequence shown here is derived from an EMBL/GenBank/DDBJ whole genome shotgun (WGS) entry which is preliminary data.</text>
</comment>
<evidence type="ECO:0000313" key="3">
    <source>
        <dbReference type="Proteomes" id="UP000658997"/>
    </source>
</evidence>
<dbReference type="AlphaFoldDB" id="A0A8H8QRK5"/>
<dbReference type="GO" id="GO:0003677">
    <property type="term" value="F:DNA binding"/>
    <property type="evidence" value="ECO:0007669"/>
    <property type="project" value="UniProtKB-KW"/>
</dbReference>
<dbReference type="Proteomes" id="UP000658997">
    <property type="component" value="Unassembled WGS sequence"/>
</dbReference>
<protein>
    <submittedName>
        <fullName evidence="2">Uncharacterized protein</fullName>
    </submittedName>
</protein>
<evidence type="ECO:0000256" key="1">
    <source>
        <dbReference type="ARBA" id="ARBA00023125"/>
    </source>
</evidence>
<keyword evidence="3" id="KW-1185">Reference proteome</keyword>
<accession>A0A8H8QRK5</accession>
<organism evidence="2 3">
    <name type="scientific">Ustilago bromivora</name>
    <dbReference type="NCBI Taxonomy" id="307758"/>
    <lineage>
        <taxon>Eukaryota</taxon>
        <taxon>Fungi</taxon>
        <taxon>Dikarya</taxon>
        <taxon>Basidiomycota</taxon>
        <taxon>Ustilaginomycotina</taxon>
        <taxon>Ustilaginomycetes</taxon>
        <taxon>Ustilaginales</taxon>
        <taxon>Ustilaginaceae</taxon>
        <taxon>Ustilago</taxon>
    </lineage>
</organism>
<dbReference type="Gene3D" id="1.10.150.130">
    <property type="match status" value="1"/>
</dbReference>